<dbReference type="InterPro" id="IPR025504">
    <property type="entry name" value="GLUCM_C"/>
</dbReference>
<dbReference type="Proteomes" id="UP000177701">
    <property type="component" value="Unassembled WGS sequence"/>
</dbReference>
<proteinExistence type="predicted"/>
<feature type="domain" description="D-glutamate cyclase-like C-terminal" evidence="1">
    <location>
        <begin position="53"/>
        <end position="331"/>
    </location>
</feature>
<dbReference type="PANTHER" id="PTHR32022">
    <property type="entry name" value="D-GLUTAMATE CYCLASE, MITOCHONDRIAL"/>
    <property type="match status" value="1"/>
</dbReference>
<dbReference type="Gene3D" id="3.90.1640.20">
    <property type="entry name" value="TON_0340"/>
    <property type="match status" value="1"/>
</dbReference>
<evidence type="ECO:0000313" key="3">
    <source>
        <dbReference type="Proteomes" id="UP000177701"/>
    </source>
</evidence>
<name>A0A1F5AEN0_9BACT</name>
<dbReference type="EMBL" id="MEYH01000021">
    <property type="protein sequence ID" value="OGD16971.1"/>
    <property type="molecule type" value="Genomic_DNA"/>
</dbReference>
<sequence length="341" mass="37637">MKIKEMFFAEAIDCLVTNDIPNRGIIRKIYSEARRINKNNPLAYTGAKLLNDRLKKGSIVYIATGWANRPDVNREIWENDGPPGAVILARSLVLAKKAVPVVLVENMFTSQIKEMLKAINIQPLNINEAIKNINSPFPIVAVGVDSFPINKEDAISKATELINTDKVEAIISIEKGGMSEKGEIHMSSGRKTTEQTSKIDFLINEAKKENMLILGIGDGGNELGMGNIKPFILKNFPHLRKCICGCASTIVPDNIVDLLITSSVSNWGAYAICACLSYLNSDFHIMHNQEMEKELMQISRQVGLIDGQNGFTSVSVDGISLEANMAITTLLRETVKKFLEK</sequence>
<comment type="caution">
    <text evidence="2">The sequence shown here is derived from an EMBL/GenBank/DDBJ whole genome shotgun (WGS) entry which is preliminary data.</text>
</comment>
<dbReference type="PANTHER" id="PTHR32022:SF10">
    <property type="entry name" value="D-GLUTAMATE CYCLASE, MITOCHONDRIAL"/>
    <property type="match status" value="1"/>
</dbReference>
<protein>
    <recommendedName>
        <fullName evidence="1">D-glutamate cyclase-like C-terminal domain-containing protein</fullName>
    </recommendedName>
</protein>
<gene>
    <name evidence="2" type="ORF">A2V47_03280</name>
</gene>
<organism evidence="2 3">
    <name type="scientific">Candidatus Sediminicultor quintus</name>
    <dbReference type="NCBI Taxonomy" id="1797291"/>
    <lineage>
        <taxon>Bacteria</taxon>
        <taxon>Pseudomonadati</taxon>
        <taxon>Atribacterota</taxon>
        <taxon>Candidatus Phoenicimicrobiia</taxon>
        <taxon>Candidatus Pheonicimicrobiales</taxon>
        <taxon>Candidatus Phoenicimicrobiaceae</taxon>
        <taxon>Candidatus Sediminicultor</taxon>
    </lineage>
</organism>
<dbReference type="Pfam" id="PF14336">
    <property type="entry name" value="GLUCM-like_C"/>
    <property type="match status" value="1"/>
</dbReference>
<accession>A0A1F5AEN0</accession>
<reference evidence="2 3" key="1">
    <citation type="journal article" date="2016" name="Nat. Commun.">
        <title>Thousands of microbial genomes shed light on interconnected biogeochemical processes in an aquifer system.</title>
        <authorList>
            <person name="Anantharaman K."/>
            <person name="Brown C.T."/>
            <person name="Hug L.A."/>
            <person name="Sharon I."/>
            <person name="Castelle C.J."/>
            <person name="Probst A.J."/>
            <person name="Thomas B.C."/>
            <person name="Singh A."/>
            <person name="Wilkins M.J."/>
            <person name="Karaoz U."/>
            <person name="Brodie E.L."/>
            <person name="Williams K.H."/>
            <person name="Hubbard S.S."/>
            <person name="Banfield J.F."/>
        </authorList>
    </citation>
    <scope>NUCLEOTIDE SEQUENCE [LARGE SCALE GENOMIC DNA]</scope>
</reference>
<evidence type="ECO:0000313" key="2">
    <source>
        <dbReference type="EMBL" id="OGD16971.1"/>
    </source>
</evidence>
<dbReference type="AlphaFoldDB" id="A0A1F5AEN0"/>
<evidence type="ECO:0000259" key="1">
    <source>
        <dbReference type="Pfam" id="PF14336"/>
    </source>
</evidence>
<dbReference type="STRING" id="1797291.A2V47_03280"/>